<dbReference type="GO" id="GO:0003723">
    <property type="term" value="F:RNA binding"/>
    <property type="evidence" value="ECO:0007669"/>
    <property type="project" value="UniProtKB-KW"/>
</dbReference>
<accession>A0A540LW97</accession>
<dbReference type="GO" id="GO:0003724">
    <property type="term" value="F:RNA helicase activity"/>
    <property type="evidence" value="ECO:0007669"/>
    <property type="project" value="UniProtKB-EC"/>
</dbReference>
<dbReference type="CDD" id="cd18787">
    <property type="entry name" value="SF2_C_DEAD"/>
    <property type="match status" value="1"/>
</dbReference>
<dbReference type="InterPro" id="IPR027417">
    <property type="entry name" value="P-loop_NTPase"/>
</dbReference>
<dbReference type="GO" id="GO:0016787">
    <property type="term" value="F:hydrolase activity"/>
    <property type="evidence" value="ECO:0007669"/>
    <property type="project" value="UniProtKB-KW"/>
</dbReference>
<evidence type="ECO:0000256" key="7">
    <source>
        <dbReference type="ARBA" id="ARBA00047984"/>
    </source>
</evidence>
<dbReference type="CDD" id="cd17967">
    <property type="entry name" value="DEADc_DDX3_DDX4"/>
    <property type="match status" value="1"/>
</dbReference>
<evidence type="ECO:0000259" key="9">
    <source>
        <dbReference type="PROSITE" id="PS51192"/>
    </source>
</evidence>
<evidence type="ECO:0000256" key="4">
    <source>
        <dbReference type="ARBA" id="ARBA00022806"/>
    </source>
</evidence>
<evidence type="ECO:0000256" key="8">
    <source>
        <dbReference type="SAM" id="MobiDB-lite"/>
    </source>
</evidence>
<dbReference type="STRING" id="106549.A0A540LW97"/>
<dbReference type="PROSITE" id="PS51194">
    <property type="entry name" value="HELICASE_CTER"/>
    <property type="match status" value="1"/>
</dbReference>
<name>A0A540LW97_MALBA</name>
<dbReference type="EMBL" id="VIEB01000450">
    <property type="protein sequence ID" value="TQD90532.1"/>
    <property type="molecule type" value="Genomic_DNA"/>
</dbReference>
<keyword evidence="3" id="KW-0378">Hydrolase</keyword>
<dbReference type="EC" id="3.6.4.13" evidence="1"/>
<dbReference type="InterPro" id="IPR001650">
    <property type="entry name" value="Helicase_C-like"/>
</dbReference>
<keyword evidence="5" id="KW-0067">ATP-binding</keyword>
<reference evidence="11 12" key="1">
    <citation type="journal article" date="2019" name="G3 (Bethesda)">
        <title>Sequencing of a Wild Apple (Malus baccata) Genome Unravels the Differences Between Cultivated and Wild Apple Species Regarding Disease Resistance and Cold Tolerance.</title>
        <authorList>
            <person name="Chen X."/>
        </authorList>
    </citation>
    <scope>NUCLEOTIDE SEQUENCE [LARGE SCALE GENOMIC DNA]</scope>
    <source>
        <strain evidence="12">cv. Shandingzi</strain>
        <tissue evidence="11">Leaves</tissue>
    </source>
</reference>
<evidence type="ECO:0000256" key="5">
    <source>
        <dbReference type="ARBA" id="ARBA00022840"/>
    </source>
</evidence>
<dbReference type="PANTHER" id="PTHR47958">
    <property type="entry name" value="ATP-DEPENDENT RNA HELICASE DBP3"/>
    <property type="match status" value="1"/>
</dbReference>
<organism evidence="11 12">
    <name type="scientific">Malus baccata</name>
    <name type="common">Siberian crab apple</name>
    <name type="synonym">Pyrus baccata</name>
    <dbReference type="NCBI Taxonomy" id="106549"/>
    <lineage>
        <taxon>Eukaryota</taxon>
        <taxon>Viridiplantae</taxon>
        <taxon>Streptophyta</taxon>
        <taxon>Embryophyta</taxon>
        <taxon>Tracheophyta</taxon>
        <taxon>Spermatophyta</taxon>
        <taxon>Magnoliopsida</taxon>
        <taxon>eudicotyledons</taxon>
        <taxon>Gunneridae</taxon>
        <taxon>Pentapetalae</taxon>
        <taxon>rosids</taxon>
        <taxon>fabids</taxon>
        <taxon>Rosales</taxon>
        <taxon>Rosaceae</taxon>
        <taxon>Amygdaloideae</taxon>
        <taxon>Maleae</taxon>
        <taxon>Malus</taxon>
    </lineage>
</organism>
<dbReference type="InterPro" id="IPR044763">
    <property type="entry name" value="Ded1/Dbp1_DEADc"/>
</dbReference>
<evidence type="ECO:0000256" key="6">
    <source>
        <dbReference type="ARBA" id="ARBA00022884"/>
    </source>
</evidence>
<dbReference type="InterPro" id="IPR014001">
    <property type="entry name" value="Helicase_ATP-bd"/>
</dbReference>
<feature type="domain" description="Helicase ATP-binding" evidence="9">
    <location>
        <begin position="1"/>
        <end position="180"/>
    </location>
</feature>
<sequence>MAGRDLMACAQTGSGKTAAFCFPIISGVLNNGVGLSPARGVDRGVCPSALILSPTRELAGQGSKKFGYQSGVKIAVAYGGAPISQQLRILDRGCDILVATPGRLVDMIERSRVSLSNIKYLALDEADRMLDMGFEPQIRRIVEQMDMPRSGARQTLLFSATFPDEIQRLAADFLSNYIFLSVGRVGSSTGLIAQRVELVEDMDKRNHLMKLLSQQANGAHGKVALTLVFVETKRSADSLENWLRMNRFPAIAIHGDKVQMEREQALRLFKCGKTPILVATDVASRGLDIPHVSHVINFDLPKSIDDYVHRIGRTGRAGNSGLATAFFNAKNQPLAKGLIELMQESNQEVPSWLNEYAEGESQTYSSGGGGRNRRSGGSKFGGYDYRRDSQYAHDSYYGPSSYGYGDYSGGMSAAPYNDAAAVPNGYGNYETIVAGGWD</sequence>
<dbReference type="FunFam" id="3.40.50.300:FF:000008">
    <property type="entry name" value="ATP-dependent RNA helicase RhlB"/>
    <property type="match status" value="1"/>
</dbReference>
<comment type="caution">
    <text evidence="11">The sequence shown here is derived from an EMBL/GenBank/DDBJ whole genome shotgun (WGS) entry which is preliminary data.</text>
</comment>
<proteinExistence type="predicted"/>
<keyword evidence="6" id="KW-0694">RNA-binding</keyword>
<feature type="domain" description="Helicase C-terminal" evidence="10">
    <location>
        <begin position="203"/>
        <end position="357"/>
    </location>
</feature>
<keyword evidence="12" id="KW-1185">Reference proteome</keyword>
<keyword evidence="4" id="KW-0347">Helicase</keyword>
<dbReference type="Pfam" id="PF00270">
    <property type="entry name" value="DEAD"/>
    <property type="match status" value="1"/>
</dbReference>
<keyword evidence="2" id="KW-0547">Nucleotide-binding</keyword>
<dbReference type="GO" id="GO:0005524">
    <property type="term" value="F:ATP binding"/>
    <property type="evidence" value="ECO:0007669"/>
    <property type="project" value="UniProtKB-KW"/>
</dbReference>
<evidence type="ECO:0000313" key="12">
    <source>
        <dbReference type="Proteomes" id="UP000315295"/>
    </source>
</evidence>
<dbReference type="Pfam" id="PF00271">
    <property type="entry name" value="Helicase_C"/>
    <property type="match status" value="1"/>
</dbReference>
<evidence type="ECO:0000313" key="11">
    <source>
        <dbReference type="EMBL" id="TQD90532.1"/>
    </source>
</evidence>
<dbReference type="AlphaFoldDB" id="A0A540LW97"/>
<feature type="region of interest" description="Disordered" evidence="8">
    <location>
        <begin position="360"/>
        <end position="380"/>
    </location>
</feature>
<dbReference type="SMART" id="SM00487">
    <property type="entry name" value="DEXDc"/>
    <property type="match status" value="1"/>
</dbReference>
<evidence type="ECO:0000256" key="2">
    <source>
        <dbReference type="ARBA" id="ARBA00022741"/>
    </source>
</evidence>
<protein>
    <recommendedName>
        <fullName evidence="1">RNA helicase</fullName>
        <ecNumber evidence="1">3.6.4.13</ecNumber>
    </recommendedName>
</protein>
<dbReference type="InterPro" id="IPR011545">
    <property type="entry name" value="DEAD/DEAH_box_helicase_dom"/>
</dbReference>
<dbReference type="SMART" id="SM00490">
    <property type="entry name" value="HELICc"/>
    <property type="match status" value="1"/>
</dbReference>
<gene>
    <name evidence="11" type="ORF">C1H46_023970</name>
</gene>
<dbReference type="SUPFAM" id="SSF52540">
    <property type="entry name" value="P-loop containing nucleoside triphosphate hydrolases"/>
    <property type="match status" value="1"/>
</dbReference>
<dbReference type="Proteomes" id="UP000315295">
    <property type="component" value="Unassembled WGS sequence"/>
</dbReference>
<dbReference type="PROSITE" id="PS51192">
    <property type="entry name" value="HELICASE_ATP_BIND_1"/>
    <property type="match status" value="1"/>
</dbReference>
<evidence type="ECO:0000259" key="10">
    <source>
        <dbReference type="PROSITE" id="PS51194"/>
    </source>
</evidence>
<dbReference type="Gene3D" id="3.40.50.300">
    <property type="entry name" value="P-loop containing nucleotide triphosphate hydrolases"/>
    <property type="match status" value="2"/>
</dbReference>
<comment type="catalytic activity">
    <reaction evidence="7">
        <text>ATP + H2O = ADP + phosphate + H(+)</text>
        <dbReference type="Rhea" id="RHEA:13065"/>
        <dbReference type="ChEBI" id="CHEBI:15377"/>
        <dbReference type="ChEBI" id="CHEBI:15378"/>
        <dbReference type="ChEBI" id="CHEBI:30616"/>
        <dbReference type="ChEBI" id="CHEBI:43474"/>
        <dbReference type="ChEBI" id="CHEBI:456216"/>
        <dbReference type="EC" id="3.6.4.13"/>
    </reaction>
</comment>
<evidence type="ECO:0000256" key="1">
    <source>
        <dbReference type="ARBA" id="ARBA00012552"/>
    </source>
</evidence>
<evidence type="ECO:0000256" key="3">
    <source>
        <dbReference type="ARBA" id="ARBA00022801"/>
    </source>
</evidence>